<feature type="binding site" evidence="7">
    <location>
        <begin position="74"/>
        <end position="75"/>
    </location>
    <ligand>
        <name>substrate</name>
    </ligand>
</feature>
<organism evidence="8 9">
    <name type="scientific">Buchananella hordeovulneris</name>
    <dbReference type="NCBI Taxonomy" id="52770"/>
    <lineage>
        <taxon>Bacteria</taxon>
        <taxon>Bacillati</taxon>
        <taxon>Actinomycetota</taxon>
        <taxon>Actinomycetes</taxon>
        <taxon>Actinomycetales</taxon>
        <taxon>Actinomycetaceae</taxon>
        <taxon>Buchananella</taxon>
    </lineage>
</organism>
<feature type="active site" description="Proton donor/acceptor" evidence="7">
    <location>
        <position position="187"/>
    </location>
</feature>
<dbReference type="SUPFAM" id="SSF53681">
    <property type="entry name" value="Aspartate/glutamate racemase"/>
    <property type="match status" value="2"/>
</dbReference>
<dbReference type="GO" id="GO:0008881">
    <property type="term" value="F:glutamate racemase activity"/>
    <property type="evidence" value="ECO:0007669"/>
    <property type="project" value="UniProtKB-UniRule"/>
</dbReference>
<reference evidence="9" key="1">
    <citation type="submission" date="2016-12" db="EMBL/GenBank/DDBJ databases">
        <authorList>
            <person name="Meng X."/>
        </authorList>
    </citation>
    <scope>NUCLEOTIDE SEQUENCE [LARGE SCALE GENOMIC DNA]</scope>
    <source>
        <strain evidence="9">DSM 20732</strain>
    </source>
</reference>
<dbReference type="InterPro" id="IPR033134">
    <property type="entry name" value="Asp/Glu_racemase_AS_2"/>
</dbReference>
<evidence type="ECO:0000313" key="9">
    <source>
        <dbReference type="Proteomes" id="UP000185612"/>
    </source>
</evidence>
<dbReference type="InterPro" id="IPR004391">
    <property type="entry name" value="Glu_race"/>
</dbReference>
<comment type="function">
    <text evidence="7">Provides the (R)-glutamate required for cell wall biosynthesis.</text>
</comment>
<feature type="binding site" evidence="7">
    <location>
        <begin position="42"/>
        <end position="43"/>
    </location>
    <ligand>
        <name>substrate</name>
    </ligand>
</feature>
<dbReference type="GO" id="GO:0071555">
    <property type="term" value="P:cell wall organization"/>
    <property type="evidence" value="ECO:0007669"/>
    <property type="project" value="UniProtKB-KW"/>
</dbReference>
<dbReference type="PANTHER" id="PTHR21198:SF2">
    <property type="entry name" value="GLUTAMATE RACEMASE"/>
    <property type="match status" value="1"/>
</dbReference>
<dbReference type="InterPro" id="IPR015942">
    <property type="entry name" value="Asp/Glu/hydantoin_racemase"/>
</dbReference>
<proteinExistence type="inferred from homology"/>
<dbReference type="InterPro" id="IPR018187">
    <property type="entry name" value="Asp/Glu_racemase_AS_1"/>
</dbReference>
<dbReference type="Pfam" id="PF01177">
    <property type="entry name" value="Asp_Glu_race"/>
    <property type="match status" value="1"/>
</dbReference>
<evidence type="ECO:0000256" key="4">
    <source>
        <dbReference type="ARBA" id="ARBA00022984"/>
    </source>
</evidence>
<feature type="binding site" evidence="7">
    <location>
        <begin position="10"/>
        <end position="11"/>
    </location>
    <ligand>
        <name>substrate</name>
    </ligand>
</feature>
<dbReference type="OrthoDB" id="9801055at2"/>
<dbReference type="EMBL" id="MQVS01000005">
    <property type="protein sequence ID" value="OKL51685.1"/>
    <property type="molecule type" value="Genomic_DNA"/>
</dbReference>
<dbReference type="FunCoup" id="A0A1Q5PW82">
    <property type="interactions" value="28"/>
</dbReference>
<keyword evidence="3 7" id="KW-0133">Cell shape</keyword>
<keyword evidence="6 7" id="KW-0961">Cell wall biogenesis/degradation</keyword>
<dbReference type="HAMAP" id="MF_00258">
    <property type="entry name" value="Glu_racemase"/>
    <property type="match status" value="1"/>
</dbReference>
<keyword evidence="9" id="KW-1185">Reference proteome</keyword>
<evidence type="ECO:0000256" key="3">
    <source>
        <dbReference type="ARBA" id="ARBA00022960"/>
    </source>
</evidence>
<keyword evidence="4 7" id="KW-0573">Peptidoglycan synthesis</keyword>
<comment type="pathway">
    <text evidence="7">Cell wall biogenesis; peptidoglycan biosynthesis.</text>
</comment>
<evidence type="ECO:0000256" key="1">
    <source>
        <dbReference type="ARBA" id="ARBA00001602"/>
    </source>
</evidence>
<evidence type="ECO:0000256" key="7">
    <source>
        <dbReference type="HAMAP-Rule" id="MF_00258"/>
    </source>
</evidence>
<protein>
    <recommendedName>
        <fullName evidence="2 7">Glutamate racemase</fullName>
        <ecNumber evidence="2 7">5.1.1.3</ecNumber>
    </recommendedName>
</protein>
<dbReference type="InParanoid" id="A0A1Q5PW82"/>
<feature type="active site" description="Proton donor/acceptor" evidence="7">
    <location>
        <position position="73"/>
    </location>
</feature>
<comment type="caution">
    <text evidence="8">The sequence shown here is derived from an EMBL/GenBank/DDBJ whole genome shotgun (WGS) entry which is preliminary data.</text>
</comment>
<dbReference type="PANTHER" id="PTHR21198">
    <property type="entry name" value="GLUTAMATE RACEMASE"/>
    <property type="match status" value="1"/>
</dbReference>
<gene>
    <name evidence="7" type="primary">murI</name>
    <name evidence="8" type="ORF">BSZ40_05900</name>
</gene>
<evidence type="ECO:0000256" key="2">
    <source>
        <dbReference type="ARBA" id="ARBA00013090"/>
    </source>
</evidence>
<feature type="binding site" evidence="7">
    <location>
        <begin position="188"/>
        <end position="189"/>
    </location>
    <ligand>
        <name>substrate</name>
    </ligand>
</feature>
<dbReference type="AlphaFoldDB" id="A0A1Q5PW82"/>
<dbReference type="GO" id="GO:0008360">
    <property type="term" value="P:regulation of cell shape"/>
    <property type="evidence" value="ECO:0007669"/>
    <property type="project" value="UniProtKB-KW"/>
</dbReference>
<evidence type="ECO:0000256" key="5">
    <source>
        <dbReference type="ARBA" id="ARBA00023235"/>
    </source>
</evidence>
<dbReference type="GO" id="GO:0009252">
    <property type="term" value="P:peptidoglycan biosynthetic process"/>
    <property type="evidence" value="ECO:0007669"/>
    <property type="project" value="UniProtKB-UniRule"/>
</dbReference>
<dbReference type="Gene3D" id="3.40.50.1860">
    <property type="match status" value="2"/>
</dbReference>
<comment type="similarity">
    <text evidence="7">Belongs to the aspartate/glutamate racemases family.</text>
</comment>
<dbReference type="FunFam" id="3.40.50.1860:FF:000001">
    <property type="entry name" value="Glutamate racemase"/>
    <property type="match status" value="1"/>
</dbReference>
<dbReference type="InterPro" id="IPR001920">
    <property type="entry name" value="Asp/Glu_race"/>
</dbReference>
<comment type="catalytic activity">
    <reaction evidence="1 7">
        <text>L-glutamate = D-glutamate</text>
        <dbReference type="Rhea" id="RHEA:12813"/>
        <dbReference type="ChEBI" id="CHEBI:29985"/>
        <dbReference type="ChEBI" id="CHEBI:29986"/>
        <dbReference type="EC" id="5.1.1.3"/>
    </reaction>
</comment>
<evidence type="ECO:0000313" key="8">
    <source>
        <dbReference type="EMBL" id="OKL51685.1"/>
    </source>
</evidence>
<dbReference type="RefSeq" id="WP_073824237.1">
    <property type="nucleotide sequence ID" value="NZ_MQVS01000005.1"/>
</dbReference>
<dbReference type="NCBIfam" id="TIGR00067">
    <property type="entry name" value="glut_race"/>
    <property type="match status" value="1"/>
</dbReference>
<dbReference type="PROSITE" id="PS00924">
    <property type="entry name" value="ASP_GLU_RACEMASE_2"/>
    <property type="match status" value="1"/>
</dbReference>
<evidence type="ECO:0000256" key="6">
    <source>
        <dbReference type="ARBA" id="ARBA00023316"/>
    </source>
</evidence>
<sequence length="269" mass="28699">MKDAPIGIFDSGVGGLTVARAVLDQLPGESIHYIGDTANAPYGPKPIAHVRELALKVMDRLVAAGVKLLVIACNSASAAVLHDARERYAVGAGIPVVEVIKPAVRRAVATTRTGRIGVIGTQATVSSQAYPDAFAAAPELFITQAACPRFVEFVESGTTTGGELIEVARDYLQPIVAQDVDTLVLGCTHYPLLTGVISYVLGDKISLVSSAEETAKDVYRQLLTHGLERDNPTPPTHRWETTGNREQFLTLARRFLGPDVLNVAEMGDK</sequence>
<name>A0A1Q5PW82_9ACTO</name>
<dbReference type="PROSITE" id="PS00923">
    <property type="entry name" value="ASP_GLU_RACEMASE_1"/>
    <property type="match status" value="1"/>
</dbReference>
<dbReference type="STRING" id="52770.BSZ40_05900"/>
<accession>A0A1Q5PW82</accession>
<dbReference type="UniPathway" id="UPA00219"/>
<dbReference type="Proteomes" id="UP000185612">
    <property type="component" value="Unassembled WGS sequence"/>
</dbReference>
<dbReference type="EC" id="5.1.1.3" evidence="2 7"/>
<keyword evidence="5 7" id="KW-0413">Isomerase</keyword>